<dbReference type="GO" id="GO:0005829">
    <property type="term" value="C:cytosol"/>
    <property type="evidence" value="ECO:0007669"/>
    <property type="project" value="TreeGrafter"/>
</dbReference>
<protein>
    <recommendedName>
        <fullName evidence="1">DNA-directed DNA polymerase</fullName>
        <ecNumber evidence="1">2.7.7.7</ecNumber>
    </recommendedName>
</protein>
<dbReference type="RefSeq" id="WP_084300228.1">
    <property type="nucleotide sequence ID" value="NZ_CP028519.1"/>
</dbReference>
<accession>A0A2S0P6I0</accession>
<comment type="function">
    <text evidence="2">DNA polymerase III is a complex, multichain enzyme responsible for most of the replicative synthesis in bacteria. The epsilon subunit contain the editing function and is a proofreading 3'-5' exonuclease.</text>
</comment>
<evidence type="ECO:0000313" key="6">
    <source>
        <dbReference type="EMBL" id="AVY92994.1"/>
    </source>
</evidence>
<dbReference type="GO" id="GO:0008408">
    <property type="term" value="F:3'-5' exonuclease activity"/>
    <property type="evidence" value="ECO:0007669"/>
    <property type="project" value="TreeGrafter"/>
</dbReference>
<evidence type="ECO:0000259" key="5">
    <source>
        <dbReference type="PROSITE" id="PS50164"/>
    </source>
</evidence>
<evidence type="ECO:0000256" key="2">
    <source>
        <dbReference type="ARBA" id="ARBA00025483"/>
    </source>
</evidence>
<dbReference type="CDD" id="cd10434">
    <property type="entry name" value="GIY-YIG_UvrC_Cho"/>
    <property type="match status" value="1"/>
</dbReference>
<comment type="subunit">
    <text evidence="3">DNA polymerase III contains a core (composed of alpha, epsilon and theta chains) that associates with a tau subunit. This core dimerizes to form the POLIII' complex. PolIII' associates with the gamma complex (composed of gamma, delta, delta', psi and chi chains) and with the beta chain to form the complete DNA polymerase III complex.</text>
</comment>
<comment type="catalytic activity">
    <reaction evidence="4">
        <text>DNA(n) + a 2'-deoxyribonucleoside 5'-triphosphate = DNA(n+1) + diphosphate</text>
        <dbReference type="Rhea" id="RHEA:22508"/>
        <dbReference type="Rhea" id="RHEA-COMP:17339"/>
        <dbReference type="Rhea" id="RHEA-COMP:17340"/>
        <dbReference type="ChEBI" id="CHEBI:33019"/>
        <dbReference type="ChEBI" id="CHEBI:61560"/>
        <dbReference type="ChEBI" id="CHEBI:173112"/>
        <dbReference type="EC" id="2.7.7.7"/>
    </reaction>
</comment>
<dbReference type="InterPro" id="IPR036397">
    <property type="entry name" value="RNaseH_sf"/>
</dbReference>
<reference evidence="6 7" key="1">
    <citation type="submission" date="2018-04" db="EMBL/GenBank/DDBJ databases">
        <title>Denitrifier Microvirgula.</title>
        <authorList>
            <person name="Anderson E."/>
            <person name="Jang J."/>
            <person name="Ishii S."/>
        </authorList>
    </citation>
    <scope>NUCLEOTIDE SEQUENCE [LARGE SCALE GENOMIC DNA]</scope>
    <source>
        <strain evidence="6 7">BE2.4</strain>
    </source>
</reference>
<dbReference type="InterPro" id="IPR013520">
    <property type="entry name" value="Ribonucl_H"/>
</dbReference>
<dbReference type="GO" id="GO:0003677">
    <property type="term" value="F:DNA binding"/>
    <property type="evidence" value="ECO:0007669"/>
    <property type="project" value="InterPro"/>
</dbReference>
<dbReference type="GO" id="GO:0045004">
    <property type="term" value="P:DNA replication proofreading"/>
    <property type="evidence" value="ECO:0007669"/>
    <property type="project" value="TreeGrafter"/>
</dbReference>
<dbReference type="Proteomes" id="UP000244173">
    <property type="component" value="Chromosome"/>
</dbReference>
<feature type="domain" description="GIY-YIG" evidence="5">
    <location>
        <begin position="201"/>
        <end position="279"/>
    </location>
</feature>
<keyword evidence="7" id="KW-1185">Reference proteome</keyword>
<dbReference type="CDD" id="cd06127">
    <property type="entry name" value="DEDDh"/>
    <property type="match status" value="1"/>
</dbReference>
<dbReference type="SUPFAM" id="SSF82771">
    <property type="entry name" value="GIY-YIG endonuclease"/>
    <property type="match status" value="1"/>
</dbReference>
<organism evidence="6 7">
    <name type="scientific">Microvirgula aerodenitrificans</name>
    <dbReference type="NCBI Taxonomy" id="57480"/>
    <lineage>
        <taxon>Bacteria</taxon>
        <taxon>Pseudomonadati</taxon>
        <taxon>Pseudomonadota</taxon>
        <taxon>Betaproteobacteria</taxon>
        <taxon>Neisseriales</taxon>
        <taxon>Aquaspirillaceae</taxon>
        <taxon>Microvirgula</taxon>
    </lineage>
</organism>
<dbReference type="EMBL" id="CP028519">
    <property type="protein sequence ID" value="AVY92994.1"/>
    <property type="molecule type" value="Genomic_DNA"/>
</dbReference>
<dbReference type="Pfam" id="PF00929">
    <property type="entry name" value="RNase_T"/>
    <property type="match status" value="1"/>
</dbReference>
<dbReference type="InterPro" id="IPR000305">
    <property type="entry name" value="GIY-YIG_endonuc"/>
</dbReference>
<dbReference type="EC" id="2.7.7.7" evidence="1"/>
<dbReference type="Gene3D" id="3.30.420.10">
    <property type="entry name" value="Ribonuclease H-like superfamily/Ribonuclease H"/>
    <property type="match status" value="1"/>
</dbReference>
<sequence length="488" mass="53211">MLDRPLVIVDLETTGGHITRDRITEIGLIAVDGERVERWSSLVNPGQPIPPFIEQITGISDRMVADAPPFAALADEVLERLSGRLFIAHNARFDYGFLKNEFRRVGLRFHADQLCTVKLSRALYPQHFKHNLDSLIARFGIDVPPGMRHRALGDAEAVRVFLEAAGRELGRDVVLAATHAQALSPDLPPGIDPDVADALPDVPGAYLFHADDDTLLYVGKSANLRSGVLAHFAASRGKGRMPRFNRPVARIDWHEAVGEFGAQLLQIRLIRQRAPLHNVHHAGGLVSFRLDTVDGGFLRPVPVSSDDVDFSRTESLYGVFRSSREASRALVQLADAYQLCQARLGLETLRAGRPCGGYGQGRCKGTCLGREPALHYNARLLKALGKLKLKSWPYPGAIDVIEADPVSGDSIAHRFDHWRLLGSFRPGEAVPVLAAPFDAEIYKLLLALFRKVPAETRIVAVEETAQSSPVVPGGGAAVSATASSTRRG</sequence>
<evidence type="ECO:0000256" key="3">
    <source>
        <dbReference type="ARBA" id="ARBA00026073"/>
    </source>
</evidence>
<evidence type="ECO:0000256" key="1">
    <source>
        <dbReference type="ARBA" id="ARBA00012417"/>
    </source>
</evidence>
<dbReference type="KEGG" id="maer:DAI18_02250"/>
<dbReference type="STRING" id="1122240.GCA_000620105_03060"/>
<dbReference type="InterPro" id="IPR012337">
    <property type="entry name" value="RNaseH-like_sf"/>
</dbReference>
<dbReference type="InterPro" id="IPR047296">
    <property type="entry name" value="GIY-YIG_UvrC_Cho"/>
</dbReference>
<dbReference type="PROSITE" id="PS50164">
    <property type="entry name" value="GIY_YIG"/>
    <property type="match status" value="1"/>
</dbReference>
<evidence type="ECO:0000256" key="4">
    <source>
        <dbReference type="ARBA" id="ARBA00049244"/>
    </source>
</evidence>
<proteinExistence type="predicted"/>
<dbReference type="SMART" id="SM00479">
    <property type="entry name" value="EXOIII"/>
    <property type="match status" value="1"/>
</dbReference>
<dbReference type="NCBIfam" id="TIGR00573">
    <property type="entry name" value="dnaq"/>
    <property type="match status" value="1"/>
</dbReference>
<dbReference type="Gene3D" id="3.40.1440.10">
    <property type="entry name" value="GIY-YIG endonuclease"/>
    <property type="match status" value="1"/>
</dbReference>
<dbReference type="InterPro" id="IPR035901">
    <property type="entry name" value="GIY-YIG_endonuc_sf"/>
</dbReference>
<gene>
    <name evidence="6" type="ORF">DAI18_02250</name>
</gene>
<evidence type="ECO:0000313" key="7">
    <source>
        <dbReference type="Proteomes" id="UP000244173"/>
    </source>
</evidence>
<dbReference type="InterPro" id="IPR006054">
    <property type="entry name" value="DnaQ"/>
</dbReference>
<dbReference type="FunFam" id="3.30.420.10:FF:000045">
    <property type="entry name" value="3'-5' exonuclease DinG"/>
    <property type="match status" value="1"/>
</dbReference>
<dbReference type="SUPFAM" id="SSF53098">
    <property type="entry name" value="Ribonuclease H-like"/>
    <property type="match status" value="1"/>
</dbReference>
<dbReference type="OrthoDB" id="9803913at2"/>
<name>A0A2S0P6I0_9NEIS</name>
<dbReference type="PANTHER" id="PTHR30231:SF37">
    <property type="entry name" value="EXODEOXYRIBONUCLEASE 10"/>
    <property type="match status" value="1"/>
</dbReference>
<dbReference type="PANTHER" id="PTHR30231">
    <property type="entry name" value="DNA POLYMERASE III SUBUNIT EPSILON"/>
    <property type="match status" value="1"/>
</dbReference>
<dbReference type="GO" id="GO:0006289">
    <property type="term" value="P:nucleotide-excision repair"/>
    <property type="evidence" value="ECO:0007669"/>
    <property type="project" value="InterPro"/>
</dbReference>
<dbReference type="GO" id="GO:0003887">
    <property type="term" value="F:DNA-directed DNA polymerase activity"/>
    <property type="evidence" value="ECO:0007669"/>
    <property type="project" value="UniProtKB-EC"/>
</dbReference>
<dbReference type="AlphaFoldDB" id="A0A2S0P6I0"/>